<feature type="region of interest" description="Disordered" evidence="1">
    <location>
        <begin position="361"/>
        <end position="406"/>
    </location>
</feature>
<evidence type="ECO:0000256" key="3">
    <source>
        <dbReference type="SAM" id="SignalP"/>
    </source>
</evidence>
<feature type="compositionally biased region" description="Low complexity" evidence="1">
    <location>
        <begin position="361"/>
        <end position="377"/>
    </location>
</feature>
<evidence type="ECO:0000313" key="4">
    <source>
        <dbReference type="EMBL" id="OJI83242.1"/>
    </source>
</evidence>
<dbReference type="AlphaFoldDB" id="A0A1L9N2D0"/>
<feature type="transmembrane region" description="Helical" evidence="2">
    <location>
        <begin position="481"/>
        <end position="505"/>
    </location>
</feature>
<dbReference type="OMA" id="PTKWFLL"/>
<feature type="transmembrane region" description="Helical" evidence="2">
    <location>
        <begin position="449"/>
        <end position="469"/>
    </location>
</feature>
<feature type="chain" id="PRO_5013245212" evidence="3">
    <location>
        <begin position="26"/>
        <end position="688"/>
    </location>
</feature>
<feature type="transmembrane region" description="Helical" evidence="2">
    <location>
        <begin position="632"/>
        <end position="656"/>
    </location>
</feature>
<keyword evidence="5" id="KW-1185">Reference proteome</keyword>
<proteinExistence type="predicted"/>
<feature type="region of interest" description="Disordered" evidence="1">
    <location>
        <begin position="421"/>
        <end position="444"/>
    </location>
</feature>
<name>A0A1L9N2D0_ASPTC</name>
<keyword evidence="2" id="KW-1133">Transmembrane helix</keyword>
<dbReference type="PANTHER" id="PTHR35043:SF7">
    <property type="entry name" value="TRANSCRIPTION FACTOR DOMAIN-CONTAINING PROTEIN"/>
    <property type="match status" value="1"/>
</dbReference>
<evidence type="ECO:0000256" key="2">
    <source>
        <dbReference type="SAM" id="Phobius"/>
    </source>
</evidence>
<feature type="region of interest" description="Disordered" evidence="1">
    <location>
        <begin position="524"/>
        <end position="598"/>
    </location>
</feature>
<feature type="transmembrane region" description="Helical" evidence="2">
    <location>
        <begin position="604"/>
        <end position="626"/>
    </location>
</feature>
<dbReference type="EMBL" id="KV878204">
    <property type="protein sequence ID" value="OJI83242.1"/>
    <property type="molecule type" value="Genomic_DNA"/>
</dbReference>
<organism evidence="4 5">
    <name type="scientific">Aspergillus tubingensis (strain CBS 134.48)</name>
    <dbReference type="NCBI Taxonomy" id="767770"/>
    <lineage>
        <taxon>Eukaryota</taxon>
        <taxon>Fungi</taxon>
        <taxon>Dikarya</taxon>
        <taxon>Ascomycota</taxon>
        <taxon>Pezizomycotina</taxon>
        <taxon>Eurotiomycetes</taxon>
        <taxon>Eurotiomycetidae</taxon>
        <taxon>Eurotiales</taxon>
        <taxon>Aspergillaceae</taxon>
        <taxon>Aspergillus</taxon>
        <taxon>Aspergillus subgen. Circumdati</taxon>
    </lineage>
</organism>
<gene>
    <name evidence="4" type="ORF">ASPTUDRAFT_44573</name>
</gene>
<reference evidence="5" key="1">
    <citation type="journal article" date="2017" name="Genome Biol.">
        <title>Comparative genomics reveals high biological diversity and specific adaptations in the industrially and medically important fungal genus Aspergillus.</title>
        <authorList>
            <person name="de Vries R.P."/>
            <person name="Riley R."/>
            <person name="Wiebenga A."/>
            <person name="Aguilar-Osorio G."/>
            <person name="Amillis S."/>
            <person name="Uchima C.A."/>
            <person name="Anderluh G."/>
            <person name="Asadollahi M."/>
            <person name="Askin M."/>
            <person name="Barry K."/>
            <person name="Battaglia E."/>
            <person name="Bayram O."/>
            <person name="Benocci T."/>
            <person name="Braus-Stromeyer S.A."/>
            <person name="Caldana C."/>
            <person name="Canovas D."/>
            <person name="Cerqueira G.C."/>
            <person name="Chen F."/>
            <person name="Chen W."/>
            <person name="Choi C."/>
            <person name="Clum A."/>
            <person name="Dos Santos R.A."/>
            <person name="Damasio A.R."/>
            <person name="Diallinas G."/>
            <person name="Emri T."/>
            <person name="Fekete E."/>
            <person name="Flipphi M."/>
            <person name="Freyberg S."/>
            <person name="Gallo A."/>
            <person name="Gournas C."/>
            <person name="Habgood R."/>
            <person name="Hainaut M."/>
            <person name="Harispe M.L."/>
            <person name="Henrissat B."/>
            <person name="Hilden K.S."/>
            <person name="Hope R."/>
            <person name="Hossain A."/>
            <person name="Karabika E."/>
            <person name="Karaffa L."/>
            <person name="Karanyi Z."/>
            <person name="Krasevec N."/>
            <person name="Kuo A."/>
            <person name="Kusch H."/>
            <person name="LaButti K."/>
            <person name="Lagendijk E.L."/>
            <person name="Lapidus A."/>
            <person name="Levasseur A."/>
            <person name="Lindquist E."/>
            <person name="Lipzen A."/>
            <person name="Logrieco A.F."/>
            <person name="MacCabe A."/>
            <person name="Maekelae M.R."/>
            <person name="Malavazi I."/>
            <person name="Melin P."/>
            <person name="Meyer V."/>
            <person name="Mielnichuk N."/>
            <person name="Miskei M."/>
            <person name="Molnar A.P."/>
            <person name="Mule G."/>
            <person name="Ngan C.Y."/>
            <person name="Orejas M."/>
            <person name="Orosz E."/>
            <person name="Ouedraogo J.P."/>
            <person name="Overkamp K.M."/>
            <person name="Park H.-S."/>
            <person name="Perrone G."/>
            <person name="Piumi F."/>
            <person name="Punt P.J."/>
            <person name="Ram A.F."/>
            <person name="Ramon A."/>
            <person name="Rauscher S."/>
            <person name="Record E."/>
            <person name="Riano-Pachon D.M."/>
            <person name="Robert V."/>
            <person name="Roehrig J."/>
            <person name="Ruller R."/>
            <person name="Salamov A."/>
            <person name="Salih N.S."/>
            <person name="Samson R.A."/>
            <person name="Sandor E."/>
            <person name="Sanguinetti M."/>
            <person name="Schuetze T."/>
            <person name="Sepcic K."/>
            <person name="Shelest E."/>
            <person name="Sherlock G."/>
            <person name="Sophianopoulou V."/>
            <person name="Squina F.M."/>
            <person name="Sun H."/>
            <person name="Susca A."/>
            <person name="Todd R.B."/>
            <person name="Tsang A."/>
            <person name="Unkles S.E."/>
            <person name="van de Wiele N."/>
            <person name="van Rossen-Uffink D."/>
            <person name="Oliveira J.V."/>
            <person name="Vesth T.C."/>
            <person name="Visser J."/>
            <person name="Yu J.-H."/>
            <person name="Zhou M."/>
            <person name="Andersen M.R."/>
            <person name="Archer D.B."/>
            <person name="Baker S.E."/>
            <person name="Benoit I."/>
            <person name="Brakhage A.A."/>
            <person name="Braus G.H."/>
            <person name="Fischer R."/>
            <person name="Frisvad J.C."/>
            <person name="Goldman G.H."/>
            <person name="Houbraken J."/>
            <person name="Oakley B."/>
            <person name="Pocsi I."/>
            <person name="Scazzocchio C."/>
            <person name="Seiboth B."/>
            <person name="vanKuyk P.A."/>
            <person name="Wortman J."/>
            <person name="Dyer P.S."/>
            <person name="Grigoriev I.V."/>
        </authorList>
    </citation>
    <scope>NUCLEOTIDE SEQUENCE [LARGE SCALE GENOMIC DNA]</scope>
    <source>
        <strain evidence="5">CBS 134.48</strain>
    </source>
</reference>
<evidence type="ECO:0000256" key="1">
    <source>
        <dbReference type="SAM" id="MobiDB-lite"/>
    </source>
</evidence>
<feature type="compositionally biased region" description="Polar residues" evidence="1">
    <location>
        <begin position="524"/>
        <end position="553"/>
    </location>
</feature>
<dbReference type="OrthoDB" id="3061561at2759"/>
<keyword evidence="3" id="KW-0732">Signal</keyword>
<dbReference type="STRING" id="767770.A0A1L9N2D0"/>
<dbReference type="Proteomes" id="UP000184304">
    <property type="component" value="Unassembled WGS sequence"/>
</dbReference>
<feature type="compositionally biased region" description="Basic and acidic residues" evidence="1">
    <location>
        <begin position="582"/>
        <end position="592"/>
    </location>
</feature>
<feature type="signal peptide" evidence="3">
    <location>
        <begin position="1"/>
        <end position="25"/>
    </location>
</feature>
<dbReference type="PANTHER" id="PTHR35043">
    <property type="entry name" value="TRANSCRIPTION FACTOR DOMAIN-CONTAINING PROTEIN"/>
    <property type="match status" value="1"/>
</dbReference>
<evidence type="ECO:0000313" key="5">
    <source>
        <dbReference type="Proteomes" id="UP000184304"/>
    </source>
</evidence>
<accession>A0A1L9N2D0</accession>
<protein>
    <submittedName>
        <fullName evidence="4">Uncharacterized protein</fullName>
    </submittedName>
</protein>
<dbReference type="VEuPathDB" id="FungiDB:ASPTUDRAFT_44573"/>
<keyword evidence="2" id="KW-0812">Transmembrane</keyword>
<feature type="transmembrane region" description="Helical" evidence="2">
    <location>
        <begin position="283"/>
        <end position="305"/>
    </location>
</feature>
<feature type="compositionally biased region" description="Basic and acidic residues" evidence="1">
    <location>
        <begin position="387"/>
        <end position="396"/>
    </location>
</feature>
<sequence length="688" mass="76340">MLRMFPLSMIHALYLLLLLSSNVQAFNTVHTNCTLPPQHANFVSSPNTRGTLQILWSSIFTILACTWTVLHLNVPEYEPGPKTGSLKDRLGCIVKKYKHPTKWFLLTVLAPEVPFAKYWDDQVQAHSLFYHYEDIFKDKHWTKTHVLFANMGGFAVKYKEKHESYSTGEKMSAGDLYNSLAETRPALENNTFLPGGSGRLNQSTPGPASKDPAGKFNEVFYLTATEALKLLCKDQGTPIPGLDNISVEEINDRSKADIFMRLLAVGQILWVVVQIISRGVYGLAVTQLEVTVVAFAFCAVGMYIVNRGKPKGVNCPILFEYSGTKEDLKGELSRSKIPTSTKIHNKWTFYQCKYCKMEKPSSSSDSSENSGNNGNCDNYEENTSRGTNERIERNKTEPQNNSEKMRPKVLITAAIRGVRKCLGSPRTSGDPIGNGFSDESEDSKRSGELLTDMSMFISSMVFGGIHLIAWDFQFPTTVEKYLWWAAALWCTVCVLACTLLCFMFVGLEKVIVALNEWLNYVRSSTPENTNSDPAESAPKVSNTSLKQDSSNINADLDAESSPGSSKRPSPEAQFSAPLSEDQASKRDEESQESRTQPNRPVKKAIVGFVVVLSSLMVFLSSLVVGLSGLLFILVWYILCISLLICGIAGVLAYIVARLFIVVEMLRTLAFLPPDAYVATWSSEIPNIG</sequence>
<keyword evidence="2" id="KW-0472">Membrane</keyword>
<feature type="region of interest" description="Disordered" evidence="1">
    <location>
        <begin position="191"/>
        <end position="211"/>
    </location>
</feature>